<evidence type="ECO:0000259" key="1">
    <source>
        <dbReference type="Pfam" id="PF18746"/>
    </source>
</evidence>
<dbReference type="RefSeq" id="WP_034707541.1">
    <property type="nucleotide sequence ID" value="NZ_JPRO01000024.1"/>
</dbReference>
<dbReference type="InterPro" id="IPR041271">
    <property type="entry name" value="AGPT-Pplase3"/>
</dbReference>
<accession>A0A085YZF8</accession>
<dbReference type="AlphaFoldDB" id="A0A085YZF8"/>
<evidence type="ECO:0000313" key="2">
    <source>
        <dbReference type="EMBL" id="KFE97571.1"/>
    </source>
</evidence>
<keyword evidence="3" id="KW-1185">Reference proteome</keyword>
<dbReference type="OrthoDB" id="965955at2"/>
<comment type="caution">
    <text evidence="2">The sequence shown here is derived from an EMBL/GenBank/DDBJ whole genome shotgun (WGS) entry which is preliminary data.</text>
</comment>
<proteinExistence type="predicted"/>
<dbReference type="Proteomes" id="UP000028703">
    <property type="component" value="Unassembled WGS sequence"/>
</dbReference>
<feature type="domain" description="Alpha-glutamyl/putrescinyl thymine pyrophosphorylase clade 3" evidence="1">
    <location>
        <begin position="34"/>
        <end position="310"/>
    </location>
</feature>
<dbReference type="eggNOG" id="ENOG5030XDG">
    <property type="taxonomic scope" value="Bacteria"/>
</dbReference>
<evidence type="ECO:0000313" key="3">
    <source>
        <dbReference type="Proteomes" id="UP000028703"/>
    </source>
</evidence>
<name>A0A085YZF8_9FLAO</name>
<dbReference type="Pfam" id="PF18746">
    <property type="entry name" value="aGPT-Pplase3"/>
    <property type="match status" value="1"/>
</dbReference>
<gene>
    <name evidence="2" type="ORF">IX38_20030</name>
</gene>
<protein>
    <recommendedName>
        <fullName evidence="1">Alpha-glutamyl/putrescinyl thymine pyrophosphorylase clade 3 domain-containing protein</fullName>
    </recommendedName>
</protein>
<sequence>MKNTALYRSLENKINTYNSQNNNILSGILDPIKKDVFIRQLIDSIRRVKYVETVSSRTISPERANPHSDLFDPIKGACYLFQQGNFDEANWLIFLSSHFGIDPINGWKITKNLYGKLGEDGNNRWSWREVTSNPSTFFNWLDINSLQVKGDAKFGNHRRYQSISATSNAGTGATISSYINLVGNSHSSFFSNIIQDSPSPKVLFNRLYRIYKENIKGFSRLGTFDFLCMLGKSGILNIEPDIPYLKGSSGPLTGTQMLYDLNRQQADASTLESYLVNLGEHLQLSFGMQVLEDALCNWQKKPSQYIYFNG</sequence>
<dbReference type="EMBL" id="JPRO01000024">
    <property type="protein sequence ID" value="KFE97571.1"/>
    <property type="molecule type" value="Genomic_DNA"/>
</dbReference>
<organism evidence="2 3">
    <name type="scientific">Chryseobacterium luteum</name>
    <dbReference type="NCBI Taxonomy" id="421531"/>
    <lineage>
        <taxon>Bacteria</taxon>
        <taxon>Pseudomonadati</taxon>
        <taxon>Bacteroidota</taxon>
        <taxon>Flavobacteriia</taxon>
        <taxon>Flavobacteriales</taxon>
        <taxon>Weeksellaceae</taxon>
        <taxon>Chryseobacterium group</taxon>
        <taxon>Chryseobacterium</taxon>
    </lineage>
</organism>
<reference evidence="2 3" key="1">
    <citation type="submission" date="2014-07" db="EMBL/GenBank/DDBJ databases">
        <title>Genome of Chryseobacterium luteum DSM 18605.</title>
        <authorList>
            <person name="Stropko S.J."/>
            <person name="Pipes S.E."/>
            <person name="Newman J.D."/>
        </authorList>
    </citation>
    <scope>NUCLEOTIDE SEQUENCE [LARGE SCALE GENOMIC DNA]</scope>
    <source>
        <strain evidence="2 3">DSM 18605</strain>
    </source>
</reference>